<proteinExistence type="predicted"/>
<protein>
    <submittedName>
        <fullName evidence="2">Major facilitator superfamily MFS_1</fullName>
    </submittedName>
</protein>
<accession>A0A806KRM5</accession>
<organism evidence="2">
    <name type="scientific">uncultured bacterium contig00076</name>
    <dbReference type="NCBI Taxonomy" id="1181554"/>
    <lineage>
        <taxon>Bacteria</taxon>
        <taxon>environmental samples</taxon>
    </lineage>
</organism>
<feature type="transmembrane region" description="Helical" evidence="1">
    <location>
        <begin position="104"/>
        <end position="128"/>
    </location>
</feature>
<feature type="transmembrane region" description="Helical" evidence="1">
    <location>
        <begin position="51"/>
        <end position="69"/>
    </location>
</feature>
<keyword evidence="1" id="KW-0812">Transmembrane</keyword>
<sequence length="135" mass="15228">MSDSLFSTFIKLRGNPRACVYTEPLWGLSMNLCIPYLSVYMLAIGLSDTRVGFIVTINLLSQMLFSFLSGPITDKMGRRKATAVFDVLAWCIPALIWWRAENFWFFLVAALLNGTNGVTFNSWACLLVEDAEKSR</sequence>
<dbReference type="InterPro" id="IPR011701">
    <property type="entry name" value="MFS"/>
</dbReference>
<keyword evidence="1" id="KW-1133">Transmembrane helix</keyword>
<dbReference type="AlphaFoldDB" id="A0A806KRM5"/>
<dbReference type="InterPro" id="IPR036259">
    <property type="entry name" value="MFS_trans_sf"/>
</dbReference>
<dbReference type="EMBL" id="JQ844247">
    <property type="protein sequence ID" value="AGS53749.1"/>
    <property type="molecule type" value="Genomic_DNA"/>
</dbReference>
<keyword evidence="1" id="KW-0472">Membrane</keyword>
<evidence type="ECO:0000256" key="1">
    <source>
        <dbReference type="SAM" id="Phobius"/>
    </source>
</evidence>
<reference evidence="2" key="1">
    <citation type="submission" date="2012-03" db="EMBL/GenBank/DDBJ databases">
        <title>Functional metagenomics reveals considerable lignocellulase gene clusters in the gut microbiome of a wood-feeding higher termite.</title>
        <authorList>
            <person name="Liu N."/>
        </authorList>
    </citation>
    <scope>NUCLEOTIDE SEQUENCE</scope>
</reference>
<feature type="transmembrane region" description="Helical" evidence="1">
    <location>
        <begin position="81"/>
        <end position="98"/>
    </location>
</feature>
<feature type="transmembrane region" description="Helical" evidence="1">
    <location>
        <begin position="25"/>
        <end position="45"/>
    </location>
</feature>
<evidence type="ECO:0000313" key="2">
    <source>
        <dbReference type="EMBL" id="AGS53749.1"/>
    </source>
</evidence>
<dbReference type="SUPFAM" id="SSF103473">
    <property type="entry name" value="MFS general substrate transporter"/>
    <property type="match status" value="1"/>
</dbReference>
<dbReference type="Pfam" id="PF07690">
    <property type="entry name" value="MFS_1"/>
    <property type="match status" value="1"/>
</dbReference>
<dbReference type="Gene3D" id="1.20.1250.20">
    <property type="entry name" value="MFS general substrate transporter like domains"/>
    <property type="match status" value="1"/>
</dbReference>
<dbReference type="GO" id="GO:0022857">
    <property type="term" value="F:transmembrane transporter activity"/>
    <property type="evidence" value="ECO:0007669"/>
    <property type="project" value="InterPro"/>
</dbReference>
<name>A0A806KRM5_9BACT</name>